<feature type="repeat" description="ANK" evidence="3">
    <location>
        <begin position="428"/>
        <end position="460"/>
    </location>
</feature>
<feature type="compositionally biased region" description="Basic and acidic residues" evidence="4">
    <location>
        <begin position="65"/>
        <end position="75"/>
    </location>
</feature>
<proteinExistence type="predicted"/>
<dbReference type="InterPro" id="IPR036770">
    <property type="entry name" value="Ankyrin_rpt-contain_sf"/>
</dbReference>
<keyword evidence="2 3" id="KW-0040">ANK repeat</keyword>
<feature type="compositionally biased region" description="Low complexity" evidence="4">
    <location>
        <begin position="139"/>
        <end position="150"/>
    </location>
</feature>
<dbReference type="SMART" id="SM00248">
    <property type="entry name" value="ANK"/>
    <property type="match status" value="3"/>
</dbReference>
<dbReference type="Pfam" id="PF12796">
    <property type="entry name" value="Ank_2"/>
    <property type="match status" value="1"/>
</dbReference>
<dbReference type="InterPro" id="IPR002110">
    <property type="entry name" value="Ankyrin_rpt"/>
</dbReference>
<evidence type="ECO:0000259" key="5">
    <source>
        <dbReference type="Pfam" id="PF03101"/>
    </source>
</evidence>
<evidence type="ECO:0000256" key="1">
    <source>
        <dbReference type="ARBA" id="ARBA00022737"/>
    </source>
</evidence>
<dbReference type="AlphaFoldDB" id="A0AAE1C7U0"/>
<dbReference type="PROSITE" id="PS50297">
    <property type="entry name" value="ANK_REP_REGION"/>
    <property type="match status" value="3"/>
</dbReference>
<reference evidence="6" key="1">
    <citation type="journal article" date="2023" name="Mol. Phylogenet. Evol.">
        <title>Genome-scale phylogeny and comparative genomics of the fungal order Sordariales.</title>
        <authorList>
            <person name="Hensen N."/>
            <person name="Bonometti L."/>
            <person name="Westerberg I."/>
            <person name="Brannstrom I.O."/>
            <person name="Guillou S."/>
            <person name="Cros-Aarteil S."/>
            <person name="Calhoun S."/>
            <person name="Haridas S."/>
            <person name="Kuo A."/>
            <person name="Mondo S."/>
            <person name="Pangilinan J."/>
            <person name="Riley R."/>
            <person name="LaButti K."/>
            <person name="Andreopoulos B."/>
            <person name="Lipzen A."/>
            <person name="Chen C."/>
            <person name="Yan M."/>
            <person name="Daum C."/>
            <person name="Ng V."/>
            <person name="Clum A."/>
            <person name="Steindorff A."/>
            <person name="Ohm R.A."/>
            <person name="Martin F."/>
            <person name="Silar P."/>
            <person name="Natvig D.O."/>
            <person name="Lalanne C."/>
            <person name="Gautier V."/>
            <person name="Ament-Velasquez S.L."/>
            <person name="Kruys A."/>
            <person name="Hutchinson M.I."/>
            <person name="Powell A.J."/>
            <person name="Barry K."/>
            <person name="Miller A.N."/>
            <person name="Grigoriev I.V."/>
            <person name="Debuchy R."/>
            <person name="Gladieux P."/>
            <person name="Hiltunen Thoren M."/>
            <person name="Johannesson H."/>
        </authorList>
    </citation>
    <scope>NUCLEOTIDE SEQUENCE</scope>
    <source>
        <strain evidence="6">CBS 314.62</strain>
    </source>
</reference>
<dbReference type="EMBL" id="JAULSO010000005">
    <property type="protein sequence ID" value="KAK3682066.1"/>
    <property type="molecule type" value="Genomic_DNA"/>
</dbReference>
<evidence type="ECO:0000256" key="4">
    <source>
        <dbReference type="SAM" id="MobiDB-lite"/>
    </source>
</evidence>
<feature type="region of interest" description="Disordered" evidence="4">
    <location>
        <begin position="1"/>
        <end position="151"/>
    </location>
</feature>
<sequence>MEAFHQAAAKKLALQQNAEQREREAIARRTIEAAELLRRHRNPNPIPPSGPEPAYHQIQPNQQPRTHEQIRRDQELFLAGQLQASQQQAGYQPQPPQYSQSNQPPPQHVQQQQQQQPPIQHYQAPPQTQQPHAVPPQQPRQDPNPQANRQSNHSYDETLLEETMQDDEDDDSEDGNVNGDGDGDGGNDSNNSNSSNANGQGTSPSTAVTPHVAPLTQPVTALKLPSVRPTLMLGPYETRESAMNAVQEYAISQGYMLVQSGCAKAKSPGGKYTSDAAIVRVDLMCDRGGICKNSGTGVRKRPTHKIGCPCRLKLVCKKRQACKWFIEVRCEEHNHDLNPHNMNSIASYRRWRRVQSGGQSLESHAERYSRLKKPKVLPPVPAPKFHNPGPQPAPAPTSPVHMAALKGQSKILEILLNKGANINALDSTGRTPLHCAVEGERMDTVKLLLDRGADMTCLDSKGISALHVAVEKGMEDAVILLIDKGADPNK</sequence>
<dbReference type="Gene3D" id="1.25.40.20">
    <property type="entry name" value="Ankyrin repeat-containing domain"/>
    <property type="match status" value="1"/>
</dbReference>
<dbReference type="Proteomes" id="UP001270362">
    <property type="component" value="Unassembled WGS sequence"/>
</dbReference>
<dbReference type="InterPro" id="IPR004330">
    <property type="entry name" value="FAR1_DNA_bnd_dom"/>
</dbReference>
<dbReference type="Pfam" id="PF03101">
    <property type="entry name" value="FAR1"/>
    <property type="match status" value="1"/>
</dbReference>
<comment type="caution">
    <text evidence="6">The sequence shown here is derived from an EMBL/GenBank/DDBJ whole genome shotgun (WGS) entry which is preliminary data.</text>
</comment>
<name>A0AAE1C7U0_9PEZI</name>
<accession>A0AAE1C7U0</accession>
<reference evidence="6" key="2">
    <citation type="submission" date="2023-06" db="EMBL/GenBank/DDBJ databases">
        <authorList>
            <consortium name="Lawrence Berkeley National Laboratory"/>
            <person name="Haridas S."/>
            <person name="Hensen N."/>
            <person name="Bonometti L."/>
            <person name="Westerberg I."/>
            <person name="Brannstrom I.O."/>
            <person name="Guillou S."/>
            <person name="Cros-Aarteil S."/>
            <person name="Calhoun S."/>
            <person name="Kuo A."/>
            <person name="Mondo S."/>
            <person name="Pangilinan J."/>
            <person name="Riley R."/>
            <person name="Labutti K."/>
            <person name="Andreopoulos B."/>
            <person name="Lipzen A."/>
            <person name="Chen C."/>
            <person name="Yanf M."/>
            <person name="Daum C."/>
            <person name="Ng V."/>
            <person name="Clum A."/>
            <person name="Steindorff A."/>
            <person name="Ohm R."/>
            <person name="Martin F."/>
            <person name="Silar P."/>
            <person name="Natvig D."/>
            <person name="Lalanne C."/>
            <person name="Gautier V."/>
            <person name="Ament-Velasquez S.L."/>
            <person name="Kruys A."/>
            <person name="Hutchinson M.I."/>
            <person name="Powell A.J."/>
            <person name="Barry K."/>
            <person name="Miller A.N."/>
            <person name="Grigoriev I.V."/>
            <person name="Debuchy R."/>
            <person name="Gladieux P."/>
            <person name="Thoren M.H."/>
            <person name="Johannesson H."/>
        </authorList>
    </citation>
    <scope>NUCLEOTIDE SEQUENCE</scope>
    <source>
        <strain evidence="6">CBS 314.62</strain>
    </source>
</reference>
<feature type="compositionally biased region" description="Acidic residues" evidence="4">
    <location>
        <begin position="164"/>
        <end position="174"/>
    </location>
</feature>
<feature type="compositionally biased region" description="Low complexity" evidence="4">
    <location>
        <begin position="1"/>
        <end position="18"/>
    </location>
</feature>
<organism evidence="6 7">
    <name type="scientific">Podospora appendiculata</name>
    <dbReference type="NCBI Taxonomy" id="314037"/>
    <lineage>
        <taxon>Eukaryota</taxon>
        <taxon>Fungi</taxon>
        <taxon>Dikarya</taxon>
        <taxon>Ascomycota</taxon>
        <taxon>Pezizomycotina</taxon>
        <taxon>Sordariomycetes</taxon>
        <taxon>Sordariomycetidae</taxon>
        <taxon>Sordariales</taxon>
        <taxon>Podosporaceae</taxon>
        <taxon>Podospora</taxon>
    </lineage>
</organism>
<evidence type="ECO:0000313" key="6">
    <source>
        <dbReference type="EMBL" id="KAK3682066.1"/>
    </source>
</evidence>
<feature type="repeat" description="ANK" evidence="3">
    <location>
        <begin position="461"/>
        <end position="490"/>
    </location>
</feature>
<dbReference type="SUPFAM" id="SSF48403">
    <property type="entry name" value="Ankyrin repeat"/>
    <property type="match status" value="1"/>
</dbReference>
<evidence type="ECO:0000313" key="7">
    <source>
        <dbReference type="Proteomes" id="UP001270362"/>
    </source>
</evidence>
<gene>
    <name evidence="6" type="ORF">B0T22DRAFT_413086</name>
</gene>
<evidence type="ECO:0000256" key="3">
    <source>
        <dbReference type="PROSITE-ProRule" id="PRU00023"/>
    </source>
</evidence>
<feature type="region of interest" description="Disordered" evidence="4">
    <location>
        <begin position="375"/>
        <end position="400"/>
    </location>
</feature>
<dbReference type="PANTHER" id="PTHR24134:SF9">
    <property type="entry name" value="ANKYRIN REPEAT AND SOCS BOX PROTEIN 8"/>
    <property type="match status" value="1"/>
</dbReference>
<feature type="domain" description="FAR1" evidence="5">
    <location>
        <begin position="272"/>
        <end position="339"/>
    </location>
</feature>
<keyword evidence="1" id="KW-0677">Repeat</keyword>
<evidence type="ECO:0000256" key="2">
    <source>
        <dbReference type="ARBA" id="ARBA00023043"/>
    </source>
</evidence>
<dbReference type="PROSITE" id="PS50088">
    <property type="entry name" value="ANK_REPEAT"/>
    <property type="match status" value="3"/>
</dbReference>
<feature type="region of interest" description="Disordered" evidence="4">
    <location>
        <begin position="164"/>
        <end position="210"/>
    </location>
</feature>
<feature type="repeat" description="ANK" evidence="3">
    <location>
        <begin position="395"/>
        <end position="427"/>
    </location>
</feature>
<dbReference type="PANTHER" id="PTHR24134">
    <property type="entry name" value="ANKYRIN REPEAT-CONTAINING PROTEIN DDB_G0279043"/>
    <property type="match status" value="1"/>
</dbReference>
<keyword evidence="7" id="KW-1185">Reference proteome</keyword>
<feature type="compositionally biased region" description="Low complexity" evidence="4">
    <location>
        <begin position="187"/>
        <end position="201"/>
    </location>
</feature>
<feature type="compositionally biased region" description="Basic and acidic residues" evidence="4">
    <location>
        <begin position="19"/>
        <end position="37"/>
    </location>
</feature>
<protein>
    <recommendedName>
        <fullName evidence="5">FAR1 domain-containing protein</fullName>
    </recommendedName>
</protein>
<feature type="compositionally biased region" description="Low complexity" evidence="4">
    <location>
        <begin position="78"/>
        <end position="127"/>
    </location>
</feature>